<sequence>MANAADLNRWDRSGDGDDRCWSMSRTPWHPGWIALTVLGFIIWWPIGLALLFFTFGSRKMGCWDHNRFANKMERMQSKMDRMRGRMETGGFGFGTPSSGNRAFDEYRVETLRRLEEEQVEFKNFLERLRHAKDKAEFDQFMAQHRPRPASPNDGQPQA</sequence>
<dbReference type="EMBL" id="CP000463">
    <property type="protein sequence ID" value="ABJ08631.1"/>
    <property type="molecule type" value="Genomic_DNA"/>
</dbReference>
<accession>Q07HF3</accession>
<evidence type="ECO:0000313" key="3">
    <source>
        <dbReference type="EMBL" id="ABJ08631.1"/>
    </source>
</evidence>
<dbReference type="eggNOG" id="ENOG5031HJW">
    <property type="taxonomic scope" value="Bacteria"/>
</dbReference>
<dbReference type="InterPro" id="IPR021273">
    <property type="entry name" value="DUF2852"/>
</dbReference>
<dbReference type="HOGENOM" id="CLU_129704_0_0_5"/>
<dbReference type="STRING" id="316055.RPE_4712"/>
<dbReference type="Pfam" id="PF11014">
    <property type="entry name" value="DUF2852"/>
    <property type="match status" value="1"/>
</dbReference>
<feature type="region of interest" description="Disordered" evidence="1">
    <location>
        <begin position="136"/>
        <end position="158"/>
    </location>
</feature>
<keyword evidence="2" id="KW-0812">Transmembrane</keyword>
<evidence type="ECO:0008006" key="4">
    <source>
        <dbReference type="Google" id="ProtNLM"/>
    </source>
</evidence>
<proteinExistence type="predicted"/>
<name>Q07HF3_RHOP5</name>
<keyword evidence="2" id="KW-1133">Transmembrane helix</keyword>
<evidence type="ECO:0000256" key="2">
    <source>
        <dbReference type="SAM" id="Phobius"/>
    </source>
</evidence>
<dbReference type="KEGG" id="rpe:RPE_4712"/>
<protein>
    <recommendedName>
        <fullName evidence="4">DUF2852 domain-containing protein</fullName>
    </recommendedName>
</protein>
<gene>
    <name evidence="3" type="ordered locus">RPE_4712</name>
</gene>
<reference evidence="3" key="1">
    <citation type="submission" date="2006-09" db="EMBL/GenBank/DDBJ databases">
        <title>Complete sequence of Rhodopseudomonas palustris BisA53.</title>
        <authorList>
            <consortium name="US DOE Joint Genome Institute"/>
            <person name="Copeland A."/>
            <person name="Lucas S."/>
            <person name="Lapidus A."/>
            <person name="Barry K."/>
            <person name="Detter J.C."/>
            <person name="Glavina del Rio T."/>
            <person name="Hammon N."/>
            <person name="Israni S."/>
            <person name="Dalin E."/>
            <person name="Tice H."/>
            <person name="Pitluck S."/>
            <person name="Chain P."/>
            <person name="Malfatti S."/>
            <person name="Shin M."/>
            <person name="Vergez L."/>
            <person name="Schmutz J."/>
            <person name="Larimer F."/>
            <person name="Land M."/>
            <person name="Hauser L."/>
            <person name="Pelletier D.A."/>
            <person name="Kyrpides N."/>
            <person name="Kim E."/>
            <person name="Harwood C.S."/>
            <person name="Oda Y."/>
            <person name="Richardson P."/>
        </authorList>
    </citation>
    <scope>NUCLEOTIDE SEQUENCE [LARGE SCALE GENOMIC DNA]</scope>
    <source>
        <strain evidence="3">BisA53</strain>
    </source>
</reference>
<dbReference type="OrthoDB" id="9806878at2"/>
<keyword evidence="2" id="KW-0472">Membrane</keyword>
<evidence type="ECO:0000256" key="1">
    <source>
        <dbReference type="SAM" id="MobiDB-lite"/>
    </source>
</evidence>
<organism evidence="3">
    <name type="scientific">Rhodopseudomonas palustris (strain BisA53)</name>
    <dbReference type="NCBI Taxonomy" id="316055"/>
    <lineage>
        <taxon>Bacteria</taxon>
        <taxon>Pseudomonadati</taxon>
        <taxon>Pseudomonadota</taxon>
        <taxon>Alphaproteobacteria</taxon>
        <taxon>Hyphomicrobiales</taxon>
        <taxon>Nitrobacteraceae</taxon>
        <taxon>Rhodopseudomonas</taxon>
    </lineage>
</organism>
<feature type="transmembrane region" description="Helical" evidence="2">
    <location>
        <begin position="31"/>
        <end position="53"/>
    </location>
</feature>
<dbReference type="AlphaFoldDB" id="Q07HF3"/>